<dbReference type="InterPro" id="IPR022742">
    <property type="entry name" value="Hydrolase_4"/>
</dbReference>
<dbReference type="OrthoDB" id="9788260at2"/>
<name>A0A4Q0YV67_9GAMM</name>
<comment type="caution">
    <text evidence="2">The sequence shown here is derived from an EMBL/GenBank/DDBJ whole genome shotgun (WGS) entry which is preliminary data.</text>
</comment>
<evidence type="ECO:0000313" key="2">
    <source>
        <dbReference type="EMBL" id="RXJ73019.1"/>
    </source>
</evidence>
<dbReference type="EMBL" id="PEIB01000013">
    <property type="protein sequence ID" value="RXJ73019.1"/>
    <property type="molecule type" value="Genomic_DNA"/>
</dbReference>
<proteinExistence type="predicted"/>
<reference evidence="2 3" key="1">
    <citation type="submission" date="2017-10" db="EMBL/GenBank/DDBJ databases">
        <title>Nyctiphanis sp. nov., isolated from the stomach of the euphausiid Nyctiphanes simplex (Hansen, 1911) in the Gulf of California.</title>
        <authorList>
            <person name="Gomez-Gil B."/>
            <person name="Aguilar-Mendez M."/>
            <person name="Lopez-Cortes A."/>
            <person name="Gomez-Gutierrez J."/>
            <person name="Roque A."/>
            <person name="Lang E."/>
            <person name="Gonzalez-Castillo A."/>
        </authorList>
    </citation>
    <scope>NUCLEOTIDE SEQUENCE [LARGE SCALE GENOMIC DNA]</scope>
    <source>
        <strain evidence="2 3">CAIM 600</strain>
    </source>
</reference>
<dbReference type="InterPro" id="IPR051044">
    <property type="entry name" value="MAG_DAG_Lipase"/>
</dbReference>
<gene>
    <name evidence="2" type="ORF">CS022_12035</name>
</gene>
<evidence type="ECO:0000313" key="3">
    <source>
        <dbReference type="Proteomes" id="UP000290287"/>
    </source>
</evidence>
<dbReference type="Gene3D" id="3.40.50.1820">
    <property type="entry name" value="alpha/beta hydrolase"/>
    <property type="match status" value="1"/>
</dbReference>
<keyword evidence="3" id="KW-1185">Reference proteome</keyword>
<evidence type="ECO:0000259" key="1">
    <source>
        <dbReference type="Pfam" id="PF12146"/>
    </source>
</evidence>
<dbReference type="SUPFAM" id="SSF53474">
    <property type="entry name" value="alpha/beta-Hydrolases"/>
    <property type="match status" value="1"/>
</dbReference>
<organism evidence="2 3">
    <name type="scientific">Veronia nyctiphanis</name>
    <dbReference type="NCBI Taxonomy" id="1278244"/>
    <lineage>
        <taxon>Bacteria</taxon>
        <taxon>Pseudomonadati</taxon>
        <taxon>Pseudomonadota</taxon>
        <taxon>Gammaproteobacteria</taxon>
        <taxon>Vibrionales</taxon>
        <taxon>Vibrionaceae</taxon>
        <taxon>Veronia</taxon>
    </lineage>
</organism>
<dbReference type="Pfam" id="PF12146">
    <property type="entry name" value="Hydrolase_4"/>
    <property type="match status" value="1"/>
</dbReference>
<accession>A0A4Q0YV67</accession>
<dbReference type="AlphaFoldDB" id="A0A4Q0YV67"/>
<dbReference type="RefSeq" id="WP_129122461.1">
    <property type="nucleotide sequence ID" value="NZ_PEIB01000013.1"/>
</dbReference>
<sequence length="329" mass="37232">MTTSPQPLFTSEADFLSTMASSIESFWHQRDKGFFTGKDGLRIHWCSMTDPSHTQAVIIVNGRAESTVKYQELMFDLFRQGYDVYSHDHRGQGHSERLLLKSDAGHIDRFDDYVDDLDTFINNIVSAKDYSHRFLLSHSMGGAVATLYGIRKPAHIDAIVLSAPMFGIQIPAPTRWIAQPAAWLHSSLQHPPSYALGQGPYDNKSFTDNVLTHSEVRYHWFRELYEVDSSLKVGGPTPRWVWQSLEACRRCQKAAEEVSLPMLLLQAMSDSIVSNDAISRFVTRRQNAGFQIDVAPMAGSRHEILFEVDPIRQDALSATLAFFKRHAEL</sequence>
<dbReference type="InterPro" id="IPR000073">
    <property type="entry name" value="AB_hydrolase_1"/>
</dbReference>
<feature type="domain" description="Serine aminopeptidase S33" evidence="1">
    <location>
        <begin position="53"/>
        <end position="309"/>
    </location>
</feature>
<dbReference type="InterPro" id="IPR029058">
    <property type="entry name" value="AB_hydrolase_fold"/>
</dbReference>
<dbReference type="Proteomes" id="UP000290287">
    <property type="component" value="Unassembled WGS sequence"/>
</dbReference>
<protein>
    <submittedName>
        <fullName evidence="2">Lysophospholipase</fullName>
    </submittedName>
</protein>
<dbReference type="PRINTS" id="PR00111">
    <property type="entry name" value="ABHYDROLASE"/>
</dbReference>
<dbReference type="PANTHER" id="PTHR11614">
    <property type="entry name" value="PHOSPHOLIPASE-RELATED"/>
    <property type="match status" value="1"/>
</dbReference>